<proteinExistence type="predicted"/>
<evidence type="ECO:0000313" key="3">
    <source>
        <dbReference type="Proteomes" id="UP000033640"/>
    </source>
</evidence>
<comment type="caution">
    <text evidence="2">The sequence shown here is derived from an EMBL/GenBank/DDBJ whole genome shotgun (WGS) entry which is preliminary data.</text>
</comment>
<dbReference type="EMBL" id="JYIW01000017">
    <property type="protein sequence ID" value="KJL31075.1"/>
    <property type="molecule type" value="Genomic_DNA"/>
</dbReference>
<sequence length="79" mass="8540">MEPMGLFQHRPEEEENQWTLPSEPLERSEAEVLSTAPVVDPLALGLGSGDAISSVVFPVAPPAPAAFSVEDRQPEELED</sequence>
<reference evidence="2 3" key="1">
    <citation type="submission" date="2015-02" db="EMBL/GenBank/DDBJ databases">
        <title>Draft genome sequences of ten Microbacterium spp. with emphasis on heavy metal contaminated environments.</title>
        <authorList>
            <person name="Corretto E."/>
        </authorList>
    </citation>
    <scope>NUCLEOTIDE SEQUENCE [LARGE SCALE GENOMIC DNA]</scope>
    <source>
        <strain evidence="2 3">BEL4b</strain>
    </source>
</reference>
<accession>A0A0F0LFL2</accession>
<evidence type="ECO:0000313" key="2">
    <source>
        <dbReference type="EMBL" id="KJL31075.1"/>
    </source>
</evidence>
<dbReference type="PATRIC" id="fig|82380.11.peg.542"/>
<dbReference type="Proteomes" id="UP000033640">
    <property type="component" value="Unassembled WGS sequence"/>
</dbReference>
<gene>
    <name evidence="2" type="ORF">RS83_00526</name>
</gene>
<evidence type="ECO:0000256" key="1">
    <source>
        <dbReference type="SAM" id="MobiDB-lite"/>
    </source>
</evidence>
<feature type="region of interest" description="Disordered" evidence="1">
    <location>
        <begin position="1"/>
        <end position="22"/>
    </location>
</feature>
<name>A0A0F0LFL2_9MICO</name>
<dbReference type="AlphaFoldDB" id="A0A0F0LFL2"/>
<protein>
    <submittedName>
        <fullName evidence="2">Uncharacterized protein</fullName>
    </submittedName>
</protein>
<organism evidence="2 3">
    <name type="scientific">Microbacterium oxydans</name>
    <dbReference type="NCBI Taxonomy" id="82380"/>
    <lineage>
        <taxon>Bacteria</taxon>
        <taxon>Bacillati</taxon>
        <taxon>Actinomycetota</taxon>
        <taxon>Actinomycetes</taxon>
        <taxon>Micrococcales</taxon>
        <taxon>Microbacteriaceae</taxon>
        <taxon>Microbacterium</taxon>
    </lineage>
</organism>